<evidence type="ECO:0000313" key="6">
    <source>
        <dbReference type="Proteomes" id="UP000326595"/>
    </source>
</evidence>
<proteinExistence type="inferred from homology"/>
<dbReference type="AlphaFoldDB" id="A0A5E6WVW9"/>
<dbReference type="Gene3D" id="3.30.530.20">
    <property type="match status" value="1"/>
</dbReference>
<dbReference type="EMBL" id="OZ024668">
    <property type="protein sequence ID" value="CAK9888043.1"/>
    <property type="molecule type" value="Genomic_DNA"/>
</dbReference>
<dbReference type="InterPro" id="IPR023393">
    <property type="entry name" value="START-like_dom_sf"/>
</dbReference>
<dbReference type="EMBL" id="CABVHG010000041">
    <property type="protein sequence ID" value="VVN32367.1"/>
    <property type="molecule type" value="Genomic_DNA"/>
</dbReference>
<feature type="domain" description="Coenzyme Q-binding protein COQ10 START" evidence="3">
    <location>
        <begin position="14"/>
        <end position="135"/>
    </location>
</feature>
<reference evidence="5" key="1">
    <citation type="submission" date="2019-09" db="EMBL/GenBank/DDBJ databases">
        <authorList>
            <person name="Chandra G."/>
            <person name="Truman W A."/>
        </authorList>
    </citation>
    <scope>NUCLEOTIDE SEQUENCE [LARGE SCALE GENOMIC DNA]</scope>
    <source>
        <strain evidence="5">PS652</strain>
    </source>
</reference>
<accession>A0A5E6WVW9</accession>
<evidence type="ECO:0000256" key="2">
    <source>
        <dbReference type="ARBA" id="ARBA00022649"/>
    </source>
</evidence>
<evidence type="ECO:0000313" key="4">
    <source>
        <dbReference type="EMBL" id="CAK9888043.1"/>
    </source>
</evidence>
<evidence type="ECO:0000259" key="3">
    <source>
        <dbReference type="Pfam" id="PF03364"/>
    </source>
</evidence>
<dbReference type="InterPro" id="IPR005031">
    <property type="entry name" value="COQ10_START"/>
</dbReference>
<name>A0A5E6WVW9_PSEFL</name>
<dbReference type="Pfam" id="PF03364">
    <property type="entry name" value="Polyketide_cyc"/>
    <property type="match status" value="1"/>
</dbReference>
<dbReference type="SUPFAM" id="SSF55961">
    <property type="entry name" value="Bet v1-like"/>
    <property type="match status" value="1"/>
</dbReference>
<evidence type="ECO:0000313" key="5">
    <source>
        <dbReference type="EMBL" id="VVN32367.1"/>
    </source>
</evidence>
<dbReference type="Proteomes" id="UP000326595">
    <property type="component" value="Chromosome"/>
</dbReference>
<evidence type="ECO:0000256" key="1">
    <source>
        <dbReference type="ARBA" id="ARBA00008918"/>
    </source>
</evidence>
<gene>
    <name evidence="4" type="ORF">PS652_00852</name>
    <name evidence="5" type="ORF">PS652_04917</name>
</gene>
<sequence>MKEVRLNAFIPRQSADEVYAAISNFGAYPQYCTSVRKIDVKNLSENVTLTDWEVNFHNGILKWQERDTFDPSNRQISFRQTAGDIDHFSGSWHVEADGNDATIAFDSCFDLGLPMLADMLDPVAEQAISDNIRAIISGLFPASYIKD</sequence>
<dbReference type="RefSeq" id="WP_038993973.1">
    <property type="nucleotide sequence ID" value="NZ_OZ024668.1"/>
</dbReference>
<reference evidence="4 6" key="2">
    <citation type="submission" date="2024-03" db="EMBL/GenBank/DDBJ databases">
        <authorList>
            <person name="Alaster D. Moffat"/>
            <person name="Govind Chandra"/>
            <person name="Andrew W. Truman"/>
        </authorList>
    </citation>
    <scope>NUCLEOTIDE SEQUENCE [LARGE SCALE GENOMIC DNA]</scope>
    <source>
        <strain evidence="4">PS652</strain>
    </source>
</reference>
<keyword evidence="2" id="KW-1277">Toxin-antitoxin system</keyword>
<comment type="similarity">
    <text evidence="1">Belongs to the ribosome association toxin RatA family.</text>
</comment>
<organism evidence="5">
    <name type="scientific">Pseudomonas fluorescens</name>
    <dbReference type="NCBI Taxonomy" id="294"/>
    <lineage>
        <taxon>Bacteria</taxon>
        <taxon>Pseudomonadati</taxon>
        <taxon>Pseudomonadota</taxon>
        <taxon>Gammaproteobacteria</taxon>
        <taxon>Pseudomonadales</taxon>
        <taxon>Pseudomonadaceae</taxon>
        <taxon>Pseudomonas</taxon>
    </lineage>
</organism>
<protein>
    <recommendedName>
        <fullName evidence="3">Coenzyme Q-binding protein COQ10 START domain-containing protein</fullName>
    </recommendedName>
</protein>